<organism evidence="1 2">
    <name type="scientific">Streptomyces demainii</name>
    <dbReference type="NCBI Taxonomy" id="588122"/>
    <lineage>
        <taxon>Bacteria</taxon>
        <taxon>Bacillati</taxon>
        <taxon>Actinomycetota</taxon>
        <taxon>Actinomycetes</taxon>
        <taxon>Kitasatosporales</taxon>
        <taxon>Streptomycetaceae</taxon>
        <taxon>Streptomyces</taxon>
    </lineage>
</organism>
<accession>A0ABT9KWE6</accession>
<dbReference type="RefSeq" id="WP_307111169.1">
    <property type="nucleotide sequence ID" value="NZ_JAURUE010000001.1"/>
</dbReference>
<gene>
    <name evidence="1" type="ORF">JOF35_005035</name>
</gene>
<keyword evidence="2" id="KW-1185">Reference proteome</keyword>
<dbReference type="EMBL" id="JAURUE010000001">
    <property type="protein sequence ID" value="MDP9612758.1"/>
    <property type="molecule type" value="Genomic_DNA"/>
</dbReference>
<dbReference type="Proteomes" id="UP001234880">
    <property type="component" value="Unassembled WGS sequence"/>
</dbReference>
<sequence length="59" mass="5954">MDALLQPGFGALVACTKSHWSAPKLIVAANTEVSGANVRILHVSRSASGDVGFASVSAS</sequence>
<evidence type="ECO:0000313" key="2">
    <source>
        <dbReference type="Proteomes" id="UP001234880"/>
    </source>
</evidence>
<reference evidence="1 2" key="1">
    <citation type="submission" date="2023-07" db="EMBL/GenBank/DDBJ databases">
        <title>Sequencing the genomes of 1000 actinobacteria strains.</title>
        <authorList>
            <person name="Klenk H.-P."/>
        </authorList>
    </citation>
    <scope>NUCLEOTIDE SEQUENCE [LARGE SCALE GENOMIC DNA]</scope>
    <source>
        <strain evidence="1 2">DSM 41600</strain>
    </source>
</reference>
<evidence type="ECO:0008006" key="3">
    <source>
        <dbReference type="Google" id="ProtNLM"/>
    </source>
</evidence>
<name>A0ABT9KWE6_9ACTN</name>
<proteinExistence type="predicted"/>
<evidence type="ECO:0000313" key="1">
    <source>
        <dbReference type="EMBL" id="MDP9612758.1"/>
    </source>
</evidence>
<protein>
    <recommendedName>
        <fullName evidence="3">DUF397 domain-containing protein</fullName>
    </recommendedName>
</protein>
<comment type="caution">
    <text evidence="1">The sequence shown here is derived from an EMBL/GenBank/DDBJ whole genome shotgun (WGS) entry which is preliminary data.</text>
</comment>